<dbReference type="InterPro" id="IPR003593">
    <property type="entry name" value="AAA+_ATPase"/>
</dbReference>
<dbReference type="PROSITE" id="PS00211">
    <property type="entry name" value="ABC_TRANSPORTER_1"/>
    <property type="match status" value="1"/>
</dbReference>
<dbReference type="SMART" id="SM00382">
    <property type="entry name" value="AAA"/>
    <property type="match status" value="1"/>
</dbReference>
<evidence type="ECO:0000259" key="9">
    <source>
        <dbReference type="PROSITE" id="PS50893"/>
    </source>
</evidence>
<evidence type="ECO:0000256" key="6">
    <source>
        <dbReference type="ARBA" id="ARBA00022840"/>
    </source>
</evidence>
<protein>
    <submittedName>
        <fullName evidence="10">ABC transporter ATP-binding protein</fullName>
    </submittedName>
</protein>
<dbReference type="InterPro" id="IPR003439">
    <property type="entry name" value="ABC_transporter-like_ATP-bd"/>
</dbReference>
<keyword evidence="6 10" id="KW-0067">ATP-binding</keyword>
<sequence>MSEPVSSEPVSRTTDTPLVVIDRVGKSFGRVEVLKDVSLTVAAGDVLSLIGPSGSGKTTLLRCVNYLESYERGLITIAGESVGVDIRPDGSRRRKADREIAALRAQVGMVFQHYNLFPHLDVLENLTVAPRRVRNEADAPVRERAMALLERVGLADKRNRYPSELSGGQQQRVAIARALTMQPRLLLLDEVTSALDPELVGEVLDVILSLAGDGITMMIVTHEMAFAREVSTSVAFMADGVLIEKGPPGAIFDAPRHERLCSFMQRYRSGHRL</sequence>
<dbReference type="GO" id="GO:0015424">
    <property type="term" value="F:ABC-type amino acid transporter activity"/>
    <property type="evidence" value="ECO:0007669"/>
    <property type="project" value="InterPro"/>
</dbReference>
<evidence type="ECO:0000256" key="8">
    <source>
        <dbReference type="ARBA" id="ARBA00023136"/>
    </source>
</evidence>
<dbReference type="AlphaFoldDB" id="A0A917C2T4"/>
<keyword evidence="5" id="KW-0547">Nucleotide-binding</keyword>
<evidence type="ECO:0000256" key="5">
    <source>
        <dbReference type="ARBA" id="ARBA00022741"/>
    </source>
</evidence>
<dbReference type="GO" id="GO:0016887">
    <property type="term" value="F:ATP hydrolysis activity"/>
    <property type="evidence" value="ECO:0007669"/>
    <property type="project" value="InterPro"/>
</dbReference>
<dbReference type="RefSeq" id="WP_188579905.1">
    <property type="nucleotide sequence ID" value="NZ_BMCT01000004.1"/>
</dbReference>
<keyword evidence="4" id="KW-1003">Cell membrane</keyword>
<dbReference type="InterPro" id="IPR030679">
    <property type="entry name" value="ABC_ATPase_HisP-typ"/>
</dbReference>
<organism evidence="10 11">
    <name type="scientific">Azorhizobium oxalatiphilum</name>
    <dbReference type="NCBI Taxonomy" id="980631"/>
    <lineage>
        <taxon>Bacteria</taxon>
        <taxon>Pseudomonadati</taxon>
        <taxon>Pseudomonadota</taxon>
        <taxon>Alphaproteobacteria</taxon>
        <taxon>Hyphomicrobiales</taxon>
        <taxon>Xanthobacteraceae</taxon>
        <taxon>Azorhizobium</taxon>
    </lineage>
</organism>
<keyword evidence="8" id="KW-0472">Membrane</keyword>
<dbReference type="InterPro" id="IPR027417">
    <property type="entry name" value="P-loop_NTPase"/>
</dbReference>
<dbReference type="Gene3D" id="3.40.50.300">
    <property type="entry name" value="P-loop containing nucleotide triphosphate hydrolases"/>
    <property type="match status" value="1"/>
</dbReference>
<evidence type="ECO:0000256" key="3">
    <source>
        <dbReference type="ARBA" id="ARBA00022448"/>
    </source>
</evidence>
<dbReference type="CDD" id="cd03262">
    <property type="entry name" value="ABC_HisP_GlnQ"/>
    <property type="match status" value="1"/>
</dbReference>
<keyword evidence="11" id="KW-1185">Reference proteome</keyword>
<dbReference type="InterPro" id="IPR050086">
    <property type="entry name" value="MetN_ABC_transporter-like"/>
</dbReference>
<comment type="similarity">
    <text evidence="2">Belongs to the ABC transporter superfamily.</text>
</comment>
<feature type="domain" description="ABC transporter" evidence="9">
    <location>
        <begin position="19"/>
        <end position="264"/>
    </location>
</feature>
<reference evidence="10" key="2">
    <citation type="submission" date="2020-09" db="EMBL/GenBank/DDBJ databases">
        <authorList>
            <person name="Sun Q."/>
            <person name="Sedlacek I."/>
        </authorList>
    </citation>
    <scope>NUCLEOTIDE SEQUENCE</scope>
    <source>
        <strain evidence="10">CCM 7897</strain>
    </source>
</reference>
<dbReference type="InterPro" id="IPR017871">
    <property type="entry name" value="ABC_transporter-like_CS"/>
</dbReference>
<evidence type="ECO:0000256" key="4">
    <source>
        <dbReference type="ARBA" id="ARBA00022475"/>
    </source>
</evidence>
<dbReference type="SUPFAM" id="SSF52540">
    <property type="entry name" value="P-loop containing nucleoside triphosphate hydrolases"/>
    <property type="match status" value="1"/>
</dbReference>
<dbReference type="PIRSF" id="PIRSF039085">
    <property type="entry name" value="ABC_ATPase_HisP"/>
    <property type="match status" value="1"/>
</dbReference>
<gene>
    <name evidence="10" type="ORF">GCM10007301_29690</name>
</gene>
<dbReference type="Proteomes" id="UP000606044">
    <property type="component" value="Unassembled WGS sequence"/>
</dbReference>
<name>A0A917C2T4_9HYPH</name>
<proteinExistence type="inferred from homology"/>
<evidence type="ECO:0000313" key="11">
    <source>
        <dbReference type="Proteomes" id="UP000606044"/>
    </source>
</evidence>
<evidence type="ECO:0000256" key="7">
    <source>
        <dbReference type="ARBA" id="ARBA00022970"/>
    </source>
</evidence>
<reference evidence="10" key="1">
    <citation type="journal article" date="2014" name="Int. J. Syst. Evol. Microbiol.">
        <title>Complete genome sequence of Corynebacterium casei LMG S-19264T (=DSM 44701T), isolated from a smear-ripened cheese.</title>
        <authorList>
            <consortium name="US DOE Joint Genome Institute (JGI-PGF)"/>
            <person name="Walter F."/>
            <person name="Albersmeier A."/>
            <person name="Kalinowski J."/>
            <person name="Ruckert C."/>
        </authorList>
    </citation>
    <scope>NUCLEOTIDE SEQUENCE</scope>
    <source>
        <strain evidence="10">CCM 7897</strain>
    </source>
</reference>
<dbReference type="GO" id="GO:0005886">
    <property type="term" value="C:plasma membrane"/>
    <property type="evidence" value="ECO:0007669"/>
    <property type="project" value="UniProtKB-SubCell"/>
</dbReference>
<dbReference type="GO" id="GO:0005524">
    <property type="term" value="F:ATP binding"/>
    <property type="evidence" value="ECO:0007669"/>
    <property type="project" value="UniProtKB-KW"/>
</dbReference>
<comment type="caution">
    <text evidence="10">The sequence shown here is derived from an EMBL/GenBank/DDBJ whole genome shotgun (WGS) entry which is preliminary data.</text>
</comment>
<evidence type="ECO:0000256" key="1">
    <source>
        <dbReference type="ARBA" id="ARBA00004202"/>
    </source>
</evidence>
<dbReference type="PANTHER" id="PTHR43166">
    <property type="entry name" value="AMINO ACID IMPORT ATP-BINDING PROTEIN"/>
    <property type="match status" value="1"/>
</dbReference>
<accession>A0A917C2T4</accession>
<dbReference type="Pfam" id="PF00005">
    <property type="entry name" value="ABC_tran"/>
    <property type="match status" value="1"/>
</dbReference>
<keyword evidence="3" id="KW-0813">Transport</keyword>
<evidence type="ECO:0000256" key="2">
    <source>
        <dbReference type="ARBA" id="ARBA00005417"/>
    </source>
</evidence>
<dbReference type="PANTHER" id="PTHR43166:SF9">
    <property type="entry name" value="GLUTAMATE_ASPARTATE IMPORT ATP-BINDING PROTEIN GLTL"/>
    <property type="match status" value="1"/>
</dbReference>
<comment type="subcellular location">
    <subcellularLocation>
        <location evidence="1">Cell membrane</location>
        <topology evidence="1">Peripheral membrane protein</topology>
    </subcellularLocation>
</comment>
<dbReference type="EMBL" id="BMCT01000004">
    <property type="protein sequence ID" value="GGF68059.1"/>
    <property type="molecule type" value="Genomic_DNA"/>
</dbReference>
<evidence type="ECO:0000313" key="10">
    <source>
        <dbReference type="EMBL" id="GGF68059.1"/>
    </source>
</evidence>
<dbReference type="PROSITE" id="PS50893">
    <property type="entry name" value="ABC_TRANSPORTER_2"/>
    <property type="match status" value="1"/>
</dbReference>
<keyword evidence="7" id="KW-0029">Amino-acid transport</keyword>